<organism evidence="10 11">
    <name type="scientific">Zoogloea dura</name>
    <dbReference type="NCBI Taxonomy" id="2728840"/>
    <lineage>
        <taxon>Bacteria</taxon>
        <taxon>Pseudomonadati</taxon>
        <taxon>Pseudomonadota</taxon>
        <taxon>Betaproteobacteria</taxon>
        <taxon>Rhodocyclales</taxon>
        <taxon>Zoogloeaceae</taxon>
        <taxon>Zoogloea</taxon>
    </lineage>
</organism>
<evidence type="ECO:0000256" key="2">
    <source>
        <dbReference type="ARBA" id="ARBA00022485"/>
    </source>
</evidence>
<accession>A0A848G2B5</accession>
<dbReference type="Pfam" id="PF12838">
    <property type="entry name" value="Fer4_7"/>
    <property type="match status" value="1"/>
</dbReference>
<dbReference type="Gene3D" id="3.30.70.20">
    <property type="match status" value="2"/>
</dbReference>
<evidence type="ECO:0000256" key="3">
    <source>
        <dbReference type="ARBA" id="ARBA00022723"/>
    </source>
</evidence>
<keyword evidence="2" id="KW-0004">4Fe-4S</keyword>
<dbReference type="PROSITE" id="PS51318">
    <property type="entry name" value="TAT"/>
    <property type="match status" value="1"/>
</dbReference>
<keyword evidence="6" id="KW-0408">Iron</keyword>
<name>A0A848G2B5_9RHOO</name>
<keyword evidence="7" id="KW-0411">Iron-sulfur</keyword>
<dbReference type="InterPro" id="IPR006311">
    <property type="entry name" value="TAT_signal"/>
</dbReference>
<dbReference type="NCBIfam" id="TIGR00397">
    <property type="entry name" value="mauM_napG"/>
    <property type="match status" value="1"/>
</dbReference>
<keyword evidence="1" id="KW-0813">Transport</keyword>
<dbReference type="PROSITE" id="PS00198">
    <property type="entry name" value="4FE4S_FER_1"/>
    <property type="match status" value="1"/>
</dbReference>
<protein>
    <submittedName>
        <fullName evidence="10">MauM/NapG family ferredoxin-type protein</fullName>
    </submittedName>
</protein>
<evidence type="ECO:0000256" key="5">
    <source>
        <dbReference type="ARBA" id="ARBA00022982"/>
    </source>
</evidence>
<dbReference type="RefSeq" id="WP_169144837.1">
    <property type="nucleotide sequence ID" value="NZ_JABBGA010000003.1"/>
</dbReference>
<evidence type="ECO:0000256" key="1">
    <source>
        <dbReference type="ARBA" id="ARBA00022448"/>
    </source>
</evidence>
<dbReference type="PROSITE" id="PS51379">
    <property type="entry name" value="4FE4S_FER_2"/>
    <property type="match status" value="2"/>
</dbReference>
<evidence type="ECO:0000256" key="8">
    <source>
        <dbReference type="SAM" id="MobiDB-lite"/>
    </source>
</evidence>
<keyword evidence="4" id="KW-0677">Repeat</keyword>
<dbReference type="InterPro" id="IPR004494">
    <property type="entry name" value="MauM_NapG"/>
</dbReference>
<feature type="region of interest" description="Disordered" evidence="8">
    <location>
        <begin position="222"/>
        <end position="251"/>
    </location>
</feature>
<dbReference type="GO" id="GO:0051539">
    <property type="term" value="F:4 iron, 4 sulfur cluster binding"/>
    <property type="evidence" value="ECO:0007669"/>
    <property type="project" value="UniProtKB-KW"/>
</dbReference>
<feature type="domain" description="4Fe-4S ferredoxin-type" evidence="9">
    <location>
        <begin position="139"/>
        <end position="175"/>
    </location>
</feature>
<dbReference type="AlphaFoldDB" id="A0A848G2B5"/>
<evidence type="ECO:0000259" key="9">
    <source>
        <dbReference type="PROSITE" id="PS51379"/>
    </source>
</evidence>
<dbReference type="CDD" id="cd16373">
    <property type="entry name" value="DMSOR_beta_like"/>
    <property type="match status" value="1"/>
</dbReference>
<evidence type="ECO:0000256" key="6">
    <source>
        <dbReference type="ARBA" id="ARBA00023004"/>
    </source>
</evidence>
<keyword evidence="3" id="KW-0479">Metal-binding</keyword>
<evidence type="ECO:0000313" key="10">
    <source>
        <dbReference type="EMBL" id="NML25196.1"/>
    </source>
</evidence>
<dbReference type="EMBL" id="JABBGA010000003">
    <property type="protein sequence ID" value="NML25196.1"/>
    <property type="molecule type" value="Genomic_DNA"/>
</dbReference>
<proteinExistence type="predicted"/>
<keyword evidence="5" id="KW-0249">Electron transport</keyword>
<evidence type="ECO:0000256" key="7">
    <source>
        <dbReference type="ARBA" id="ARBA00023014"/>
    </source>
</evidence>
<comment type="caution">
    <text evidence="10">The sequence shown here is derived from an EMBL/GenBank/DDBJ whole genome shotgun (WGS) entry which is preliminary data.</text>
</comment>
<dbReference type="SUPFAM" id="SSF54862">
    <property type="entry name" value="4Fe-4S ferredoxins"/>
    <property type="match status" value="1"/>
</dbReference>
<evidence type="ECO:0000256" key="4">
    <source>
        <dbReference type="ARBA" id="ARBA00022737"/>
    </source>
</evidence>
<gene>
    <name evidence="10" type="ORF">HHL15_05550</name>
</gene>
<dbReference type="GO" id="GO:0046872">
    <property type="term" value="F:metal ion binding"/>
    <property type="evidence" value="ECO:0007669"/>
    <property type="project" value="UniProtKB-KW"/>
</dbReference>
<dbReference type="Proteomes" id="UP000580043">
    <property type="component" value="Unassembled WGS sequence"/>
</dbReference>
<dbReference type="InterPro" id="IPR017896">
    <property type="entry name" value="4Fe4S_Fe-S-bd"/>
</dbReference>
<evidence type="ECO:0000313" key="11">
    <source>
        <dbReference type="Proteomes" id="UP000580043"/>
    </source>
</evidence>
<feature type="domain" description="4Fe-4S ferredoxin-type" evidence="9">
    <location>
        <begin position="60"/>
        <end position="90"/>
    </location>
</feature>
<keyword evidence="11" id="KW-1185">Reference proteome</keyword>
<reference evidence="10 11" key="1">
    <citation type="submission" date="2020-04" db="EMBL/GenBank/DDBJ databases">
        <title>Zoogloea sp. G-4-1-14 isolated from soil.</title>
        <authorList>
            <person name="Dahal R.H."/>
        </authorList>
    </citation>
    <scope>NUCLEOTIDE SEQUENCE [LARGE SCALE GENOMIC DNA]</scope>
    <source>
        <strain evidence="10 11">G-4-1-14</strain>
    </source>
</reference>
<sequence>MDDGGKDRGTFTGFLDAGRRKFLLQGAGSACAAGVAGLGLMAHVQRARALPSQALRPPGALPEADFDAACVRCGLCVRACPFTTLNLAPAGGGIPVGTPYFEARSVPCEMCTDIPCKAACPTGALAPVLDDIAQARMGVAVLADPERCLSLQGMRCDACFQACPIKGKAITMERLHKPGGMTVFMPSVHAACTGCGKCEHDCVPQVAVIRVMPVAQVRGELERGRRRSEAALGMPPADRPAVSAPPRPKTR</sequence>
<dbReference type="InterPro" id="IPR017900">
    <property type="entry name" value="4Fe4S_Fe_S_CS"/>
</dbReference>